<name>A0A0Q3XAE0_AMAAE</name>
<sequence length="99" mass="11213">MEGAARLGSKKLNCNLDFDATLSAKVFLLGQLRAFNCAEFTLVTAERKRKESGNNSDYNETDWEMVQLDLTCGSQRMAEMENDNCSHIQNQYERAATPR</sequence>
<gene>
    <name evidence="1" type="ORF">AAES_11706</name>
</gene>
<dbReference type="EMBL" id="LMAW01000203">
    <property type="protein sequence ID" value="KQL60091.1"/>
    <property type="molecule type" value="Genomic_DNA"/>
</dbReference>
<comment type="caution">
    <text evidence="1">The sequence shown here is derived from an EMBL/GenBank/DDBJ whole genome shotgun (WGS) entry which is preliminary data.</text>
</comment>
<accession>A0A0Q3XAE0</accession>
<dbReference type="AlphaFoldDB" id="A0A0Q3XAE0"/>
<evidence type="ECO:0000313" key="1">
    <source>
        <dbReference type="EMBL" id="KQL60091.1"/>
    </source>
</evidence>
<keyword evidence="2" id="KW-1185">Reference proteome</keyword>
<reference evidence="1 2" key="1">
    <citation type="submission" date="2015-10" db="EMBL/GenBank/DDBJ databases">
        <authorList>
            <person name="Gilbert D.G."/>
        </authorList>
    </citation>
    <scope>NUCLEOTIDE SEQUENCE [LARGE SCALE GENOMIC DNA]</scope>
    <source>
        <strain evidence="1">FVVF132</strain>
    </source>
</reference>
<evidence type="ECO:0000313" key="2">
    <source>
        <dbReference type="Proteomes" id="UP000051836"/>
    </source>
</evidence>
<protein>
    <submittedName>
        <fullName evidence="1">Uncharacterized protein</fullName>
    </submittedName>
</protein>
<organism evidence="1 2">
    <name type="scientific">Amazona aestiva</name>
    <name type="common">Blue-fronted Amazon parrot</name>
    <dbReference type="NCBI Taxonomy" id="12930"/>
    <lineage>
        <taxon>Eukaryota</taxon>
        <taxon>Metazoa</taxon>
        <taxon>Chordata</taxon>
        <taxon>Craniata</taxon>
        <taxon>Vertebrata</taxon>
        <taxon>Euteleostomi</taxon>
        <taxon>Archelosauria</taxon>
        <taxon>Archosauria</taxon>
        <taxon>Dinosauria</taxon>
        <taxon>Saurischia</taxon>
        <taxon>Theropoda</taxon>
        <taxon>Coelurosauria</taxon>
        <taxon>Aves</taxon>
        <taxon>Neognathae</taxon>
        <taxon>Neoaves</taxon>
        <taxon>Telluraves</taxon>
        <taxon>Australaves</taxon>
        <taxon>Psittaciformes</taxon>
        <taxon>Psittacidae</taxon>
        <taxon>Amazona</taxon>
    </lineage>
</organism>
<dbReference type="Proteomes" id="UP000051836">
    <property type="component" value="Unassembled WGS sequence"/>
</dbReference>
<proteinExistence type="predicted"/>